<evidence type="ECO:0000313" key="4">
    <source>
        <dbReference type="Proteomes" id="UP000214975"/>
    </source>
</evidence>
<name>A0A231VHX2_THETR</name>
<organism evidence="3 5">
    <name type="scientific">Thermoanaerobacterium thermosaccharolyticum</name>
    <name type="common">Clostridium thermosaccharolyticum</name>
    <dbReference type="NCBI Taxonomy" id="1517"/>
    <lineage>
        <taxon>Bacteria</taxon>
        <taxon>Bacillati</taxon>
        <taxon>Bacillota</taxon>
        <taxon>Clostridia</taxon>
        <taxon>Thermoanaerobacterales</taxon>
        <taxon>Thermoanaerobacteraceae</taxon>
        <taxon>Thermoanaerobacterium</taxon>
    </lineage>
</organism>
<keyword evidence="1" id="KW-0472">Membrane</keyword>
<keyword evidence="1" id="KW-1133">Transmembrane helix</keyword>
<dbReference type="AlphaFoldDB" id="A0A231VHX2"/>
<accession>A0A231VHX2</accession>
<reference evidence="2 4" key="1">
    <citation type="submission" date="2016-08" db="EMBL/GenBank/DDBJ databases">
        <title>A novel genetic cassette of butanologenic Thermoanaerobacterium thermosaccharolyticum that directly convert cellulose to butanol.</title>
        <authorList>
            <person name="Li T."/>
            <person name="He J."/>
        </authorList>
    </citation>
    <scope>NUCLEOTIDE SEQUENCE [LARGE SCALE GENOMIC DNA]</scope>
    <source>
        <strain evidence="2 4">TG57</strain>
    </source>
</reference>
<dbReference type="Proteomes" id="UP000215301">
    <property type="component" value="Unassembled WGS sequence"/>
</dbReference>
<feature type="transmembrane region" description="Helical" evidence="1">
    <location>
        <begin position="6"/>
        <end position="23"/>
    </location>
</feature>
<reference evidence="3 5" key="2">
    <citation type="submission" date="2017-06" db="EMBL/GenBank/DDBJ databases">
        <title>Isolation and characterization of a thermophilic and butanogenic Thermoanaerobacterium thermosaccharolyticum M5 capable of efficient degradation of hemicellulose.</title>
        <authorList>
            <person name="Xin F."/>
            <person name="Jiang Y."/>
        </authorList>
    </citation>
    <scope>NUCLEOTIDE SEQUENCE [LARGE SCALE GENOMIC DNA]</scope>
    <source>
        <strain evidence="3 5">M5</strain>
    </source>
</reference>
<dbReference type="InterPro" id="IPR014198">
    <property type="entry name" value="Spore_III_AB"/>
</dbReference>
<dbReference type="EMBL" id="NKHD01000020">
    <property type="protein sequence ID" value="OXT07648.1"/>
    <property type="molecule type" value="Genomic_DNA"/>
</dbReference>
<evidence type="ECO:0000313" key="5">
    <source>
        <dbReference type="Proteomes" id="UP000215301"/>
    </source>
</evidence>
<evidence type="ECO:0000256" key="1">
    <source>
        <dbReference type="SAM" id="Phobius"/>
    </source>
</evidence>
<protein>
    <submittedName>
        <fullName evidence="3">Stage III sporulation protein AB</fullName>
    </submittedName>
</protein>
<dbReference type="NCBIfam" id="TIGR02833">
    <property type="entry name" value="spore_III_AB"/>
    <property type="match status" value="1"/>
</dbReference>
<dbReference type="EMBL" id="CP016893">
    <property type="protein sequence ID" value="AST59148.1"/>
    <property type="molecule type" value="Genomic_DNA"/>
</dbReference>
<dbReference type="RefSeq" id="WP_094045178.1">
    <property type="nucleotide sequence ID" value="NZ_CP016893.1"/>
</dbReference>
<evidence type="ECO:0000313" key="3">
    <source>
        <dbReference type="EMBL" id="OXT07648.1"/>
    </source>
</evidence>
<dbReference type="Pfam" id="PF09548">
    <property type="entry name" value="Spore_III_AB"/>
    <property type="match status" value="1"/>
</dbReference>
<sequence>MIKVVGMIMVLISSTLIGYLKSLKYTLRRRTIRAILSSLNILITEITYNQITLSEAFTKLSETSESGIGKLFLIASQILNSNEGYTASEAWEIALDKVGDLNLNQDDIRILKSFGKGLGNSDIYNQEKNFKFTSELLKKQLSDAEELSKKNEKLYKNLGVLVGIAAIIIFL</sequence>
<dbReference type="PIRSF" id="PIRSF021435">
    <property type="entry name" value="SpoIIIAB"/>
    <property type="match status" value="1"/>
</dbReference>
<evidence type="ECO:0000313" key="2">
    <source>
        <dbReference type="EMBL" id="AST59148.1"/>
    </source>
</evidence>
<proteinExistence type="predicted"/>
<gene>
    <name evidence="3" type="primary">spoIIIAB</name>
    <name evidence="3" type="ORF">CE561_07410</name>
    <name evidence="2" type="ORF">Thert_03426</name>
</gene>
<dbReference type="Proteomes" id="UP000214975">
    <property type="component" value="Chromosome"/>
</dbReference>
<keyword evidence="1" id="KW-0812">Transmembrane</keyword>